<protein>
    <submittedName>
        <fullName evidence="1">Uncharacterized protein</fullName>
    </submittedName>
</protein>
<accession>A0A0G4K6P7</accession>
<sequence>MEINLDNYAIIPLEKIKDYRKLILKDKIEIISKNENGVVNVIPYNKIDYLFNNNLEENTLFAGSKYYIYKSYLEMIEFFINPNELNSKDYFYSIFTNSKDPIENTRNAQEAILEDILSMNEYKRVENIKNLLIELEIEENRDKFTSKAAKLVGEILIRLGLMIRINVIGNISENTENHKGIYDSKKYNTNYEELMKSIAESAFVLLNKNYEKEDMFSDVIGFTGCNIIDHSNRLFINTIEFMIFYNKNISMGMLSKIRAKWKNDYMPYYVKISRKNNFIKDISKLDNIFKLGIRQFDYTEIVNMSIAALLHDITLTEITNYLPTESVSINNEIYSHAIKSYNYIKYSISINQDINLAVGVHHEYYGYGHGLAITLYEAMKSKRPHFEYPYLISFDSKDIFNFTAFIYYPVKIIEILDLYDFLKYKHDICISEINTDIEIIDYMFDNFLKDEVKIDYIIFSIFKNYLSDMKTFNQ</sequence>
<keyword evidence="2" id="KW-1185">Reference proteome</keyword>
<gene>
    <name evidence="1" type="ORF">BRSU_1343</name>
</gene>
<dbReference type="Proteomes" id="UP000043763">
    <property type="component" value="Unassembled WGS sequence"/>
</dbReference>
<proteinExistence type="predicted"/>
<evidence type="ECO:0000313" key="2">
    <source>
        <dbReference type="Proteomes" id="UP000043763"/>
    </source>
</evidence>
<dbReference type="OrthoDB" id="305321at2"/>
<reference evidence="2" key="1">
    <citation type="submission" date="2015-04" db="EMBL/GenBank/DDBJ databases">
        <authorList>
            <person name="Mushtaq Mamoona"/>
        </authorList>
    </citation>
    <scope>NUCLEOTIDE SEQUENCE [LARGE SCALE GENOMIC DNA]</scope>
    <source>
        <strain evidence="2">AN4859/03</strain>
    </source>
</reference>
<dbReference type="Gene3D" id="1.10.3210.10">
    <property type="entry name" value="Hypothetical protein af1432"/>
    <property type="match status" value="1"/>
</dbReference>
<organism evidence="1 2">
    <name type="scientific">Brachyspira suanatina</name>
    <dbReference type="NCBI Taxonomy" id="381802"/>
    <lineage>
        <taxon>Bacteria</taxon>
        <taxon>Pseudomonadati</taxon>
        <taxon>Spirochaetota</taxon>
        <taxon>Spirochaetia</taxon>
        <taxon>Brachyspirales</taxon>
        <taxon>Brachyspiraceae</taxon>
        <taxon>Brachyspira</taxon>
    </lineage>
</organism>
<evidence type="ECO:0000313" key="1">
    <source>
        <dbReference type="EMBL" id="CRF33280.1"/>
    </source>
</evidence>
<name>A0A0G4K6P7_9SPIR</name>
<dbReference type="AlphaFoldDB" id="A0A0G4K6P7"/>
<dbReference type="RefSeq" id="WP_048594487.1">
    <property type="nucleotide sequence ID" value="NZ_CVLB01000001.1"/>
</dbReference>
<dbReference type="EMBL" id="CVLB01000001">
    <property type="protein sequence ID" value="CRF33280.1"/>
    <property type="molecule type" value="Genomic_DNA"/>
</dbReference>